<dbReference type="GO" id="GO:0015250">
    <property type="term" value="F:water channel activity"/>
    <property type="evidence" value="ECO:0007669"/>
    <property type="project" value="TreeGrafter"/>
</dbReference>
<dbReference type="GO" id="GO:0015254">
    <property type="term" value="F:glycerol channel activity"/>
    <property type="evidence" value="ECO:0007669"/>
    <property type="project" value="TreeGrafter"/>
</dbReference>
<accession>A0A6J6BAL4</accession>
<evidence type="ECO:0000313" key="8">
    <source>
        <dbReference type="EMBL" id="CAB4535895.1"/>
    </source>
</evidence>
<evidence type="ECO:0000256" key="3">
    <source>
        <dbReference type="ARBA" id="ARBA00022448"/>
    </source>
</evidence>
<dbReference type="PANTHER" id="PTHR43829">
    <property type="entry name" value="AQUAPORIN OR AQUAGLYCEROPORIN RELATED"/>
    <property type="match status" value="1"/>
</dbReference>
<feature type="transmembrane region" description="Helical" evidence="7">
    <location>
        <begin position="201"/>
        <end position="220"/>
    </location>
</feature>
<feature type="transmembrane region" description="Helical" evidence="7">
    <location>
        <begin position="130"/>
        <end position="148"/>
    </location>
</feature>
<protein>
    <submittedName>
        <fullName evidence="8">Unannotated protein</fullName>
    </submittedName>
</protein>
<feature type="transmembrane region" description="Helical" evidence="7">
    <location>
        <begin position="38"/>
        <end position="60"/>
    </location>
</feature>
<evidence type="ECO:0000256" key="7">
    <source>
        <dbReference type="SAM" id="Phobius"/>
    </source>
</evidence>
<dbReference type="PRINTS" id="PR00783">
    <property type="entry name" value="MINTRINSICP"/>
</dbReference>
<gene>
    <name evidence="8" type="ORF">UFOPK1413_00469</name>
    <name evidence="9" type="ORF">UFOPK1767_00923</name>
</gene>
<sequence>MATKNTLVPALVVEFLGTALLVVAQIGTGYALTGLAQLGIPQLVTFGIAIVSAFALAIGITMGGPISGGHFNPAVTIALTLTKNSPVERALPYVVAQLVGGFLAAVVANFLWAGTTVTMTVGTPPIPNQLASELLATGVLIGIVVAMVRRNGGQGLNWLVPAWVGIAIFLTPTGCMANPAVTFGHMFTDSYTSAAPEAVPSYIGIQLFAALLVAGVTVFLTPKSAAKKALASKK</sequence>
<name>A0A6J6BAL4_9ZZZZ</name>
<feature type="transmembrane region" description="Helical" evidence="7">
    <location>
        <begin position="90"/>
        <end position="110"/>
    </location>
</feature>
<evidence type="ECO:0000313" key="9">
    <source>
        <dbReference type="EMBL" id="CAB4590629.1"/>
    </source>
</evidence>
<organism evidence="8">
    <name type="scientific">freshwater metagenome</name>
    <dbReference type="NCBI Taxonomy" id="449393"/>
    <lineage>
        <taxon>unclassified sequences</taxon>
        <taxon>metagenomes</taxon>
        <taxon>ecological metagenomes</taxon>
    </lineage>
</organism>
<evidence type="ECO:0000256" key="6">
    <source>
        <dbReference type="ARBA" id="ARBA00023136"/>
    </source>
</evidence>
<comment type="subcellular location">
    <subcellularLocation>
        <location evidence="1">Membrane</location>
        <topology evidence="1">Multi-pass membrane protein</topology>
    </subcellularLocation>
</comment>
<dbReference type="PROSITE" id="PS00221">
    <property type="entry name" value="MIP"/>
    <property type="match status" value="1"/>
</dbReference>
<keyword evidence="6 7" id="KW-0472">Membrane</keyword>
<proteinExistence type="inferred from homology"/>
<dbReference type="EMBL" id="CAEZSG010000054">
    <property type="protein sequence ID" value="CAB4535895.1"/>
    <property type="molecule type" value="Genomic_DNA"/>
</dbReference>
<dbReference type="GO" id="GO:0005886">
    <property type="term" value="C:plasma membrane"/>
    <property type="evidence" value="ECO:0007669"/>
    <property type="project" value="TreeGrafter"/>
</dbReference>
<evidence type="ECO:0000256" key="5">
    <source>
        <dbReference type="ARBA" id="ARBA00022989"/>
    </source>
</evidence>
<keyword evidence="5 7" id="KW-1133">Transmembrane helix</keyword>
<dbReference type="PANTHER" id="PTHR43829:SF9">
    <property type="entry name" value="AQUAPORIN-9"/>
    <property type="match status" value="1"/>
</dbReference>
<dbReference type="AlphaFoldDB" id="A0A6J6BAL4"/>
<dbReference type="InterPro" id="IPR000425">
    <property type="entry name" value="MIP"/>
</dbReference>
<evidence type="ECO:0000256" key="2">
    <source>
        <dbReference type="ARBA" id="ARBA00006175"/>
    </source>
</evidence>
<evidence type="ECO:0000256" key="4">
    <source>
        <dbReference type="ARBA" id="ARBA00022692"/>
    </source>
</evidence>
<feature type="transmembrane region" description="Helical" evidence="7">
    <location>
        <begin position="7"/>
        <end position="32"/>
    </location>
</feature>
<dbReference type="InterPro" id="IPR023271">
    <property type="entry name" value="Aquaporin-like"/>
</dbReference>
<evidence type="ECO:0000256" key="1">
    <source>
        <dbReference type="ARBA" id="ARBA00004141"/>
    </source>
</evidence>
<dbReference type="InterPro" id="IPR022357">
    <property type="entry name" value="MIP_CS"/>
</dbReference>
<feature type="transmembrane region" description="Helical" evidence="7">
    <location>
        <begin position="160"/>
        <end position="181"/>
    </location>
</feature>
<dbReference type="EMBL" id="CAEZTZ010000142">
    <property type="protein sequence ID" value="CAB4590629.1"/>
    <property type="molecule type" value="Genomic_DNA"/>
</dbReference>
<dbReference type="InterPro" id="IPR050363">
    <property type="entry name" value="MIP/Aquaporin"/>
</dbReference>
<reference evidence="8" key="1">
    <citation type="submission" date="2020-05" db="EMBL/GenBank/DDBJ databases">
        <authorList>
            <person name="Chiriac C."/>
            <person name="Salcher M."/>
            <person name="Ghai R."/>
            <person name="Kavagutti S V."/>
        </authorList>
    </citation>
    <scope>NUCLEOTIDE SEQUENCE</scope>
</reference>
<comment type="similarity">
    <text evidence="2">Belongs to the MIP/aquaporin (TC 1.A.8) family.</text>
</comment>
<keyword evidence="4 7" id="KW-0812">Transmembrane</keyword>
<dbReference type="SUPFAM" id="SSF81338">
    <property type="entry name" value="Aquaporin-like"/>
    <property type="match status" value="1"/>
</dbReference>
<dbReference type="Gene3D" id="1.20.1080.10">
    <property type="entry name" value="Glycerol uptake facilitator protein"/>
    <property type="match status" value="1"/>
</dbReference>
<keyword evidence="3" id="KW-0813">Transport</keyword>
<dbReference type="Pfam" id="PF00230">
    <property type="entry name" value="MIP"/>
    <property type="match status" value="1"/>
</dbReference>